<dbReference type="GO" id="GO:0005524">
    <property type="term" value="F:ATP binding"/>
    <property type="evidence" value="ECO:0007669"/>
    <property type="project" value="UniProtKB-KW"/>
</dbReference>
<keyword evidence="13" id="KW-1185">Reference proteome</keyword>
<dbReference type="PANTHER" id="PTHR42771:SF2">
    <property type="entry name" value="IRON(3+)-HYDROXAMATE IMPORT ATP-BINDING PROTEIN FHUC"/>
    <property type="match status" value="1"/>
</dbReference>
<dbReference type="GO" id="GO:0006826">
    <property type="term" value="P:iron ion transport"/>
    <property type="evidence" value="ECO:0007669"/>
    <property type="project" value="UniProtKB-KW"/>
</dbReference>
<evidence type="ECO:0000256" key="2">
    <source>
        <dbReference type="ARBA" id="ARBA00005417"/>
    </source>
</evidence>
<keyword evidence="3" id="KW-0813">Transport</keyword>
<keyword evidence="7 12" id="KW-0067">ATP-binding</keyword>
<comment type="subcellular location">
    <subcellularLocation>
        <location evidence="1">Cell membrane</location>
        <topology evidence="1">Peripheral membrane protein</topology>
    </subcellularLocation>
</comment>
<dbReference type="Gene3D" id="3.40.50.300">
    <property type="entry name" value="P-loop containing nucleotide triphosphate hydrolases"/>
    <property type="match status" value="1"/>
</dbReference>
<reference evidence="12 13" key="1">
    <citation type="submission" date="2017-01" db="EMBL/GenBank/DDBJ databases">
        <authorList>
            <person name="Mah S.A."/>
            <person name="Swanson W.J."/>
            <person name="Moy G.W."/>
            <person name="Vacquier V.D."/>
        </authorList>
    </citation>
    <scope>NUCLEOTIDE SEQUENCE [LARGE SCALE GENOMIC DNA]</scope>
    <source>
        <strain evidence="12 13">DSM 11589</strain>
    </source>
</reference>
<dbReference type="InterPro" id="IPR051535">
    <property type="entry name" value="Siderophore_ABC-ATPase"/>
</dbReference>
<feature type="domain" description="ABC transporter" evidence="11">
    <location>
        <begin position="8"/>
        <end position="244"/>
    </location>
</feature>
<dbReference type="EMBL" id="FTOA01000005">
    <property type="protein sequence ID" value="SIS96111.1"/>
    <property type="molecule type" value="Genomic_DNA"/>
</dbReference>
<keyword evidence="5" id="KW-0410">Iron transport</keyword>
<organism evidence="12 13">
    <name type="scientific">Insolitispirillum peregrinum</name>
    <dbReference type="NCBI Taxonomy" id="80876"/>
    <lineage>
        <taxon>Bacteria</taxon>
        <taxon>Pseudomonadati</taxon>
        <taxon>Pseudomonadota</taxon>
        <taxon>Alphaproteobacteria</taxon>
        <taxon>Rhodospirillales</taxon>
        <taxon>Novispirillaceae</taxon>
        <taxon>Insolitispirillum</taxon>
    </lineage>
</organism>
<dbReference type="OrthoDB" id="9810077at2"/>
<name>A0A1N7NCZ3_9PROT</name>
<dbReference type="GO" id="GO:0005886">
    <property type="term" value="C:plasma membrane"/>
    <property type="evidence" value="ECO:0007669"/>
    <property type="project" value="UniProtKB-SubCell"/>
</dbReference>
<dbReference type="PANTHER" id="PTHR42771">
    <property type="entry name" value="IRON(3+)-HYDROXAMATE IMPORT ATP-BINDING PROTEIN FHUC"/>
    <property type="match status" value="1"/>
</dbReference>
<keyword evidence="6" id="KW-0547">Nucleotide-binding</keyword>
<keyword evidence="10" id="KW-0472">Membrane</keyword>
<protein>
    <submittedName>
        <fullName evidence="12">Iron complex transport system ATP-binding protein</fullName>
    </submittedName>
</protein>
<dbReference type="InterPro" id="IPR027417">
    <property type="entry name" value="P-loop_NTPase"/>
</dbReference>
<keyword evidence="8" id="KW-0408">Iron</keyword>
<accession>A0A1N7NCZ3</accession>
<evidence type="ECO:0000256" key="8">
    <source>
        <dbReference type="ARBA" id="ARBA00023004"/>
    </source>
</evidence>
<evidence type="ECO:0000256" key="3">
    <source>
        <dbReference type="ARBA" id="ARBA00022448"/>
    </source>
</evidence>
<dbReference type="AlphaFoldDB" id="A0A1N7NCZ3"/>
<keyword evidence="4" id="KW-1003">Cell membrane</keyword>
<dbReference type="RefSeq" id="WP_076400976.1">
    <property type="nucleotide sequence ID" value="NZ_FTOA01000005.1"/>
</dbReference>
<keyword evidence="9" id="KW-0406">Ion transport</keyword>
<evidence type="ECO:0000256" key="4">
    <source>
        <dbReference type="ARBA" id="ARBA00022475"/>
    </source>
</evidence>
<evidence type="ECO:0000256" key="9">
    <source>
        <dbReference type="ARBA" id="ARBA00023065"/>
    </source>
</evidence>
<evidence type="ECO:0000256" key="7">
    <source>
        <dbReference type="ARBA" id="ARBA00022840"/>
    </source>
</evidence>
<proteinExistence type="inferred from homology"/>
<dbReference type="CDD" id="cd03214">
    <property type="entry name" value="ABC_Iron-Siderophores_B12_Hemin"/>
    <property type="match status" value="1"/>
</dbReference>
<dbReference type="Pfam" id="PF00005">
    <property type="entry name" value="ABC_tran"/>
    <property type="match status" value="1"/>
</dbReference>
<comment type="similarity">
    <text evidence="2">Belongs to the ABC transporter superfamily.</text>
</comment>
<sequence length="266" mass="28558">MPLSASPLSAQALQFSHGATPVLRDVSLLVPDGRLTVLLGPNGSGKSTLLSLLARLAKPSQGAVLLHGQDIHQQPTRAVARQIGLLPQTPLSPDGMTVAEVVARGRYPHQGLLKRWSAADDAAVAQALAVTGTSAFADRTLDQLSGGQRQRCFIALALAQETPILLFDEPTSYLDLRYQVEVMELIASLPRDHGRTVITVLHDLNFAMQYADRLVFLKQGRIHSVLEQVTACSAAQIEEVFETPVVRATHPQSGLPVFLPVSGGSR</sequence>
<dbReference type="STRING" id="80876.SAMN05421779_10528"/>
<evidence type="ECO:0000256" key="6">
    <source>
        <dbReference type="ARBA" id="ARBA00022741"/>
    </source>
</evidence>
<dbReference type="Proteomes" id="UP000185678">
    <property type="component" value="Unassembled WGS sequence"/>
</dbReference>
<dbReference type="SMART" id="SM00382">
    <property type="entry name" value="AAA"/>
    <property type="match status" value="1"/>
</dbReference>
<gene>
    <name evidence="12" type="ORF">SAMN05421779_10528</name>
</gene>
<evidence type="ECO:0000256" key="5">
    <source>
        <dbReference type="ARBA" id="ARBA00022496"/>
    </source>
</evidence>
<dbReference type="FunFam" id="3.40.50.300:FF:000134">
    <property type="entry name" value="Iron-enterobactin ABC transporter ATP-binding protein"/>
    <property type="match status" value="1"/>
</dbReference>
<evidence type="ECO:0000256" key="1">
    <source>
        <dbReference type="ARBA" id="ARBA00004202"/>
    </source>
</evidence>
<evidence type="ECO:0000256" key="10">
    <source>
        <dbReference type="ARBA" id="ARBA00023136"/>
    </source>
</evidence>
<dbReference type="SUPFAM" id="SSF52540">
    <property type="entry name" value="P-loop containing nucleoside triphosphate hydrolases"/>
    <property type="match status" value="1"/>
</dbReference>
<evidence type="ECO:0000313" key="12">
    <source>
        <dbReference type="EMBL" id="SIS96111.1"/>
    </source>
</evidence>
<dbReference type="GO" id="GO:0016887">
    <property type="term" value="F:ATP hydrolysis activity"/>
    <property type="evidence" value="ECO:0007669"/>
    <property type="project" value="InterPro"/>
</dbReference>
<dbReference type="InterPro" id="IPR003593">
    <property type="entry name" value="AAA+_ATPase"/>
</dbReference>
<evidence type="ECO:0000313" key="13">
    <source>
        <dbReference type="Proteomes" id="UP000185678"/>
    </source>
</evidence>
<evidence type="ECO:0000259" key="11">
    <source>
        <dbReference type="PROSITE" id="PS50893"/>
    </source>
</evidence>
<dbReference type="InterPro" id="IPR003439">
    <property type="entry name" value="ABC_transporter-like_ATP-bd"/>
</dbReference>
<dbReference type="PROSITE" id="PS50893">
    <property type="entry name" value="ABC_TRANSPORTER_2"/>
    <property type="match status" value="1"/>
</dbReference>